<keyword evidence="2" id="KW-1185">Reference proteome</keyword>
<accession>A0A8R1EJJ2</accession>
<reference evidence="1" key="2">
    <citation type="submission" date="2022-06" db="UniProtKB">
        <authorList>
            <consortium name="EnsemblMetazoa"/>
        </authorList>
    </citation>
    <scope>IDENTIFICATION</scope>
    <source>
        <strain evidence="1">DF5081</strain>
    </source>
</reference>
<proteinExistence type="predicted"/>
<dbReference type="Proteomes" id="UP000005237">
    <property type="component" value="Unassembled WGS sequence"/>
</dbReference>
<sequence length="50" mass="5644">MGVRLLRLELDGGHDFGGGRPFLVLFAPLVTLANLLFESDSTLRIIFRLW</sequence>
<reference evidence="2" key="1">
    <citation type="submission" date="2010-08" db="EMBL/GenBank/DDBJ databases">
        <authorList>
            <consortium name="Caenorhabditis japonica Sequencing Consortium"/>
            <person name="Wilson R.K."/>
        </authorList>
    </citation>
    <scope>NUCLEOTIDE SEQUENCE [LARGE SCALE GENOMIC DNA]</scope>
    <source>
        <strain evidence="2">DF5081</strain>
    </source>
</reference>
<organism evidence="1 2">
    <name type="scientific">Caenorhabditis japonica</name>
    <dbReference type="NCBI Taxonomy" id="281687"/>
    <lineage>
        <taxon>Eukaryota</taxon>
        <taxon>Metazoa</taxon>
        <taxon>Ecdysozoa</taxon>
        <taxon>Nematoda</taxon>
        <taxon>Chromadorea</taxon>
        <taxon>Rhabditida</taxon>
        <taxon>Rhabditina</taxon>
        <taxon>Rhabditomorpha</taxon>
        <taxon>Rhabditoidea</taxon>
        <taxon>Rhabditidae</taxon>
        <taxon>Peloderinae</taxon>
        <taxon>Caenorhabditis</taxon>
    </lineage>
</organism>
<evidence type="ECO:0000313" key="2">
    <source>
        <dbReference type="Proteomes" id="UP000005237"/>
    </source>
</evidence>
<name>A0A8R1EJJ2_CAEJA</name>
<dbReference type="EnsemblMetazoa" id="CJA36295.1">
    <property type="protein sequence ID" value="CJA36295.1"/>
    <property type="gene ID" value="WBGene00212142"/>
</dbReference>
<dbReference type="AlphaFoldDB" id="A0A8R1EJJ2"/>
<evidence type="ECO:0000313" key="1">
    <source>
        <dbReference type="EnsemblMetazoa" id="CJA36295.1"/>
    </source>
</evidence>
<protein>
    <submittedName>
        <fullName evidence="1">Uncharacterized protein</fullName>
    </submittedName>
</protein>